<dbReference type="AlphaFoldDB" id="A0AB32VWV7"/>
<protein>
    <submittedName>
        <fullName evidence="3">Uncharacterized protein LOC108660685</fullName>
    </submittedName>
</protein>
<dbReference type="Proteomes" id="UP000694886">
    <property type="component" value="Chromosome 2"/>
</dbReference>
<evidence type="ECO:0000313" key="2">
    <source>
        <dbReference type="Proteomes" id="UP000694886"/>
    </source>
</evidence>
<sequence>MEANPRREGKEHVKATTLRSGKEVNNNPQEVAQQNKYVDKALEQMPSYVKFLKDILSKKKRLGEFETVALTKECIAIIQNKLPPKLKDTSNFTIPYIIGDLFFAKVLSDIGANINLMPLSICSKLGLAEIKPTIITLQLADRTLTYPRGIVEDMLVKVDKFIFLADFVVLDMEEDKEVPIILGRPFLCVARALIDVEKGELTLRVQDQEVTFNIFRA</sequence>
<organism evidence="2 3">
    <name type="scientific">Theobroma cacao</name>
    <name type="common">Cacao</name>
    <name type="synonym">Cocoa</name>
    <dbReference type="NCBI Taxonomy" id="3641"/>
    <lineage>
        <taxon>Eukaryota</taxon>
        <taxon>Viridiplantae</taxon>
        <taxon>Streptophyta</taxon>
        <taxon>Embryophyta</taxon>
        <taxon>Tracheophyta</taxon>
        <taxon>Spermatophyta</taxon>
        <taxon>Magnoliopsida</taxon>
        <taxon>eudicotyledons</taxon>
        <taxon>Gunneridae</taxon>
        <taxon>Pentapetalae</taxon>
        <taxon>rosids</taxon>
        <taxon>malvids</taxon>
        <taxon>Malvales</taxon>
        <taxon>Malvaceae</taxon>
        <taxon>Byttnerioideae</taxon>
        <taxon>Theobroma</taxon>
    </lineage>
</organism>
<dbReference type="RefSeq" id="XP_017970434.1">
    <property type="nucleotide sequence ID" value="XM_018114945.1"/>
</dbReference>
<dbReference type="Gramene" id="Tc02v2_t019700.1">
    <property type="protein sequence ID" value="Tc02v2_p019700.1"/>
    <property type="gene ID" value="Tc02v2_g019700"/>
</dbReference>
<feature type="compositionally biased region" description="Basic and acidic residues" evidence="1">
    <location>
        <begin position="1"/>
        <end position="14"/>
    </location>
</feature>
<name>A0AB32VWV7_THECC</name>
<dbReference type="CDD" id="cd00303">
    <property type="entry name" value="retropepsin_like"/>
    <property type="match status" value="1"/>
</dbReference>
<dbReference type="Gene3D" id="2.40.70.10">
    <property type="entry name" value="Acid Proteases"/>
    <property type="match status" value="1"/>
</dbReference>
<dbReference type="GeneID" id="108660685"/>
<accession>A0AB32VWV7</accession>
<dbReference type="KEGG" id="tcc:108660685"/>
<dbReference type="PANTHER" id="PTHR33067">
    <property type="entry name" value="RNA-DIRECTED DNA POLYMERASE-RELATED"/>
    <property type="match status" value="1"/>
</dbReference>
<dbReference type="InterPro" id="IPR021109">
    <property type="entry name" value="Peptidase_aspartic_dom_sf"/>
</dbReference>
<feature type="region of interest" description="Disordered" evidence="1">
    <location>
        <begin position="1"/>
        <end position="23"/>
    </location>
</feature>
<dbReference type="PANTHER" id="PTHR33067:SF9">
    <property type="entry name" value="RNA-DIRECTED DNA POLYMERASE"/>
    <property type="match status" value="1"/>
</dbReference>
<reference evidence="2" key="1">
    <citation type="journal article" date="1997" name="Nucleic Acids Res.">
        <title>tRNAscan-SE: a program for improved detection of transfer RNA genes in genomic sequence.</title>
        <authorList>
            <person name="Lowe T.M."/>
            <person name="Eddy S.R."/>
        </authorList>
    </citation>
    <scope>NUCLEOTIDE SEQUENCE [LARGE SCALE GENOMIC DNA]</scope>
    <source>
        <strain evidence="2">r\B97-61/B2</strain>
    </source>
</reference>
<proteinExistence type="predicted"/>
<reference evidence="3" key="2">
    <citation type="submission" date="2025-08" db="UniProtKB">
        <authorList>
            <consortium name="RefSeq"/>
        </authorList>
    </citation>
    <scope>IDENTIFICATION</scope>
</reference>
<evidence type="ECO:0000313" key="3">
    <source>
        <dbReference type="RefSeq" id="XP_017970434.1"/>
    </source>
</evidence>
<gene>
    <name evidence="3" type="primary">LOC108660685</name>
</gene>
<evidence type="ECO:0000256" key="1">
    <source>
        <dbReference type="SAM" id="MobiDB-lite"/>
    </source>
</evidence>